<name>A0A0F9BLQ0_9ZZZZ</name>
<reference evidence="1" key="1">
    <citation type="journal article" date="2015" name="Nature">
        <title>Complex archaea that bridge the gap between prokaryotes and eukaryotes.</title>
        <authorList>
            <person name="Spang A."/>
            <person name="Saw J.H."/>
            <person name="Jorgensen S.L."/>
            <person name="Zaremba-Niedzwiedzka K."/>
            <person name="Martijn J."/>
            <person name="Lind A.E."/>
            <person name="van Eijk R."/>
            <person name="Schleper C."/>
            <person name="Guy L."/>
            <person name="Ettema T.J."/>
        </authorList>
    </citation>
    <scope>NUCLEOTIDE SEQUENCE</scope>
</reference>
<gene>
    <name evidence="1" type="ORF">LCGC14_2432100</name>
</gene>
<organism evidence="1">
    <name type="scientific">marine sediment metagenome</name>
    <dbReference type="NCBI Taxonomy" id="412755"/>
    <lineage>
        <taxon>unclassified sequences</taxon>
        <taxon>metagenomes</taxon>
        <taxon>ecological metagenomes</taxon>
    </lineage>
</organism>
<proteinExistence type="predicted"/>
<dbReference type="AlphaFoldDB" id="A0A0F9BLQ0"/>
<dbReference type="EMBL" id="LAZR01037221">
    <property type="protein sequence ID" value="KKL22769.1"/>
    <property type="molecule type" value="Genomic_DNA"/>
</dbReference>
<protein>
    <submittedName>
        <fullName evidence="1">Uncharacterized protein</fullName>
    </submittedName>
</protein>
<evidence type="ECO:0000313" key="1">
    <source>
        <dbReference type="EMBL" id="KKL22769.1"/>
    </source>
</evidence>
<comment type="caution">
    <text evidence="1">The sequence shown here is derived from an EMBL/GenBank/DDBJ whole genome shotgun (WGS) entry which is preliminary data.</text>
</comment>
<sequence>MATRGFVRTQVSGRVHRFVWLGLGNGDDGEPISIPGAADMTFQAFGTFGAAGEIRMEGTCRETAATFFQMRDGGDNVISFDSADGEMLAQMVAFIRPRVTAGDVTTDLTAILLARSTMK</sequence>
<accession>A0A0F9BLQ0</accession>